<reference evidence="2 3" key="1">
    <citation type="submission" date="2018-06" db="EMBL/GenBank/DDBJ databases">
        <authorList>
            <consortium name="Pathogen Informatics"/>
            <person name="Doyle S."/>
        </authorList>
    </citation>
    <scope>NUCLEOTIDE SEQUENCE [LARGE SCALE GENOMIC DNA]</scope>
    <source>
        <strain evidence="2 3">NCTC11179</strain>
    </source>
</reference>
<dbReference type="RefSeq" id="WP_115090018.1">
    <property type="nucleotide sequence ID" value="NZ_CP068107.1"/>
</dbReference>
<feature type="domain" description="Helix-turn-helix" evidence="1">
    <location>
        <begin position="26"/>
        <end position="75"/>
    </location>
</feature>
<evidence type="ECO:0000313" key="3">
    <source>
        <dbReference type="Proteomes" id="UP000255024"/>
    </source>
</evidence>
<protein>
    <submittedName>
        <fullName evidence="2">Predicted transcriptional regulator</fullName>
    </submittedName>
</protein>
<dbReference type="GO" id="GO:0003677">
    <property type="term" value="F:DNA binding"/>
    <property type="evidence" value="ECO:0007669"/>
    <property type="project" value="InterPro"/>
</dbReference>
<dbReference type="Pfam" id="PF12728">
    <property type="entry name" value="HTH_17"/>
    <property type="match status" value="1"/>
</dbReference>
<sequence length="97" mass="11683">METIKLILEKLDYLEQLIISNHKEILSVEELEKYTGFKKSYIYHLVHFSKIPYSKPNGKYLFFQKSEIDEWLLKNKSLSDDQIQAKAREYVLKKRNI</sequence>
<keyword evidence="3" id="KW-1185">Reference proteome</keyword>
<dbReference type="InterPro" id="IPR041657">
    <property type="entry name" value="HTH_17"/>
</dbReference>
<proteinExistence type="predicted"/>
<evidence type="ECO:0000259" key="1">
    <source>
        <dbReference type="Pfam" id="PF12728"/>
    </source>
</evidence>
<dbReference type="NCBIfam" id="TIGR01764">
    <property type="entry name" value="excise"/>
    <property type="match status" value="1"/>
</dbReference>
<gene>
    <name evidence="2" type="ORF">NCTC11179_00514</name>
</gene>
<dbReference type="InterPro" id="IPR010093">
    <property type="entry name" value="SinI_DNA-bd"/>
</dbReference>
<dbReference type="Proteomes" id="UP000255024">
    <property type="component" value="Unassembled WGS sequence"/>
</dbReference>
<accession>A0A378RLC1</accession>
<name>A0A378RLC1_MYROD</name>
<dbReference type="EMBL" id="UGQL01000001">
    <property type="protein sequence ID" value="STZ26987.1"/>
    <property type="molecule type" value="Genomic_DNA"/>
</dbReference>
<organism evidence="2 3">
    <name type="scientific">Myroides odoratus</name>
    <name type="common">Flavobacterium odoratum</name>
    <dbReference type="NCBI Taxonomy" id="256"/>
    <lineage>
        <taxon>Bacteria</taxon>
        <taxon>Pseudomonadati</taxon>
        <taxon>Bacteroidota</taxon>
        <taxon>Flavobacteriia</taxon>
        <taxon>Flavobacteriales</taxon>
        <taxon>Flavobacteriaceae</taxon>
        <taxon>Myroides</taxon>
    </lineage>
</organism>
<evidence type="ECO:0000313" key="2">
    <source>
        <dbReference type="EMBL" id="STZ26987.1"/>
    </source>
</evidence>
<dbReference type="AlphaFoldDB" id="A0A378RLC1"/>